<reference evidence="2" key="1">
    <citation type="submission" date="2023-07" db="EMBL/GenBank/DDBJ databases">
        <title>The genome sequence of Rhodocytophaga aerolata KACC 12507.</title>
        <authorList>
            <person name="Zhang X."/>
        </authorList>
    </citation>
    <scope>NUCLEOTIDE SEQUENCE</scope>
    <source>
        <strain evidence="2">KACC 12507</strain>
    </source>
</reference>
<dbReference type="EMBL" id="JAUKPO010000112">
    <property type="protein sequence ID" value="MDO1451890.1"/>
    <property type="molecule type" value="Genomic_DNA"/>
</dbReference>
<protein>
    <recommendedName>
        <fullName evidence="4">YihY/virulence factor BrkB family protein</fullName>
    </recommendedName>
</protein>
<feature type="transmembrane region" description="Helical" evidence="1">
    <location>
        <begin position="197"/>
        <end position="216"/>
    </location>
</feature>
<accession>A0ABT8RIH9</accession>
<evidence type="ECO:0000313" key="3">
    <source>
        <dbReference type="Proteomes" id="UP001168528"/>
    </source>
</evidence>
<sequence length="230" mass="27114">MTQTQHIAIAKFLTEHCHLIETPFIEEMSDHFADSVEEKMACRLSFKKALELTLEEFGGAKNLQKMEWTYRKQFFKREMRTWWKLVKRQFAMAKLLRTLLVVGFITVASLNYRLVSDFLGTSNWKAVSFTPKLWSLVLGVMLTLFLLQPFFPSFKKIGVVQSPTLFKTLLCFLHWATLWLLYVSIDAIKMPMHWQGFAYATMWSIFAVLFLGYLDYVQKTNPDSKYYQLR</sequence>
<proteinExistence type="predicted"/>
<feature type="transmembrane region" description="Helical" evidence="1">
    <location>
        <begin position="133"/>
        <end position="152"/>
    </location>
</feature>
<keyword evidence="1" id="KW-0812">Transmembrane</keyword>
<organism evidence="2 3">
    <name type="scientific">Rhodocytophaga aerolata</name>
    <dbReference type="NCBI Taxonomy" id="455078"/>
    <lineage>
        <taxon>Bacteria</taxon>
        <taxon>Pseudomonadati</taxon>
        <taxon>Bacteroidota</taxon>
        <taxon>Cytophagia</taxon>
        <taxon>Cytophagales</taxon>
        <taxon>Rhodocytophagaceae</taxon>
        <taxon>Rhodocytophaga</taxon>
    </lineage>
</organism>
<dbReference type="RefSeq" id="WP_302042685.1">
    <property type="nucleotide sequence ID" value="NZ_JAUKPO010000112.1"/>
</dbReference>
<keyword evidence="1" id="KW-0472">Membrane</keyword>
<evidence type="ECO:0000256" key="1">
    <source>
        <dbReference type="SAM" id="Phobius"/>
    </source>
</evidence>
<keyword evidence="3" id="KW-1185">Reference proteome</keyword>
<name>A0ABT8RIH9_9BACT</name>
<evidence type="ECO:0008006" key="4">
    <source>
        <dbReference type="Google" id="ProtNLM"/>
    </source>
</evidence>
<dbReference type="Proteomes" id="UP001168528">
    <property type="component" value="Unassembled WGS sequence"/>
</dbReference>
<feature type="transmembrane region" description="Helical" evidence="1">
    <location>
        <begin position="95"/>
        <end position="113"/>
    </location>
</feature>
<feature type="transmembrane region" description="Helical" evidence="1">
    <location>
        <begin position="164"/>
        <end position="185"/>
    </location>
</feature>
<evidence type="ECO:0000313" key="2">
    <source>
        <dbReference type="EMBL" id="MDO1451890.1"/>
    </source>
</evidence>
<gene>
    <name evidence="2" type="ORF">Q0590_36815</name>
</gene>
<comment type="caution">
    <text evidence="2">The sequence shown here is derived from an EMBL/GenBank/DDBJ whole genome shotgun (WGS) entry which is preliminary data.</text>
</comment>
<keyword evidence="1" id="KW-1133">Transmembrane helix</keyword>